<feature type="compositionally biased region" description="Polar residues" evidence="1">
    <location>
        <begin position="138"/>
        <end position="154"/>
    </location>
</feature>
<feature type="region of interest" description="Disordered" evidence="1">
    <location>
        <begin position="138"/>
        <end position="164"/>
    </location>
</feature>
<gene>
    <name evidence="3" type="primary">LOC111111347</name>
</gene>
<organism evidence="2 3">
    <name type="scientific">Crassostrea virginica</name>
    <name type="common">Eastern oyster</name>
    <dbReference type="NCBI Taxonomy" id="6565"/>
    <lineage>
        <taxon>Eukaryota</taxon>
        <taxon>Metazoa</taxon>
        <taxon>Spiralia</taxon>
        <taxon>Lophotrochozoa</taxon>
        <taxon>Mollusca</taxon>
        <taxon>Bivalvia</taxon>
        <taxon>Autobranchia</taxon>
        <taxon>Pteriomorphia</taxon>
        <taxon>Ostreida</taxon>
        <taxon>Ostreoidea</taxon>
        <taxon>Ostreidae</taxon>
        <taxon>Crassostrea</taxon>
    </lineage>
</organism>
<protein>
    <submittedName>
        <fullName evidence="3">Uncharacterized protein LOC111111347 isoform X1</fullName>
    </submittedName>
</protein>
<dbReference type="KEGG" id="cvn:111111347"/>
<dbReference type="AlphaFoldDB" id="A0A8B8BMB5"/>
<dbReference type="RefSeq" id="XP_022303984.1">
    <property type="nucleotide sequence ID" value="XM_022448276.1"/>
</dbReference>
<evidence type="ECO:0000256" key="1">
    <source>
        <dbReference type="SAM" id="MobiDB-lite"/>
    </source>
</evidence>
<dbReference type="Proteomes" id="UP000694844">
    <property type="component" value="Chromosome 9"/>
</dbReference>
<dbReference type="GeneID" id="111111347"/>
<dbReference type="OrthoDB" id="6214247at2759"/>
<accession>A0A8B8BMB5</accession>
<evidence type="ECO:0000313" key="3">
    <source>
        <dbReference type="RefSeq" id="XP_022303984.1"/>
    </source>
</evidence>
<proteinExistence type="predicted"/>
<evidence type="ECO:0000313" key="2">
    <source>
        <dbReference type="Proteomes" id="UP000694844"/>
    </source>
</evidence>
<name>A0A8B8BMB5_CRAVI</name>
<reference evidence="3" key="1">
    <citation type="submission" date="2025-08" db="UniProtKB">
        <authorList>
            <consortium name="RefSeq"/>
        </authorList>
    </citation>
    <scope>IDENTIFICATION</scope>
    <source>
        <tissue evidence="3">Whole sample</tissue>
    </source>
</reference>
<keyword evidence="2" id="KW-1185">Reference proteome</keyword>
<sequence length="189" mass="20711">MEIGGLSIYLTILFIQKSASFSGNVHYVQTVTHCPQDKTEWNIRSAAINCNVTSEYMCLANEKRTSLLEICITISGTSISPGLCAVLNKSNVDLHSCDHFTDGCPDRFYNLKEMFLYPKCAAIGDGCFLAEPSCVRPTSNSQMSTMTKQSTEMQTESKKGSSVLPSMSISPDINLFCVHGTTLLRKPSS</sequence>